<dbReference type="InterPro" id="IPR012296">
    <property type="entry name" value="Nuclease_put_TT1808"/>
</dbReference>
<dbReference type="SUPFAM" id="SSF52980">
    <property type="entry name" value="Restriction endonuclease-like"/>
    <property type="match status" value="1"/>
</dbReference>
<name>A0ABT3AWQ9_9CYAN</name>
<dbReference type="CDD" id="cd06260">
    <property type="entry name" value="DUF820-like"/>
    <property type="match status" value="1"/>
</dbReference>
<proteinExistence type="predicted"/>
<dbReference type="Proteomes" id="UP001526143">
    <property type="component" value="Unassembled WGS sequence"/>
</dbReference>
<comment type="caution">
    <text evidence="2">The sequence shown here is derived from an EMBL/GenBank/DDBJ whole genome shotgun (WGS) entry which is preliminary data.</text>
</comment>
<accession>A0ABT3AWQ9</accession>
<gene>
    <name evidence="2" type="ORF">OGM63_06360</name>
</gene>
<evidence type="ECO:0000313" key="3">
    <source>
        <dbReference type="Proteomes" id="UP001526143"/>
    </source>
</evidence>
<dbReference type="InterPro" id="IPR008538">
    <property type="entry name" value="Uma2"/>
</dbReference>
<reference evidence="2 3" key="1">
    <citation type="submission" date="2022-10" db="EMBL/GenBank/DDBJ databases">
        <title>Identification of biosynthetic pathway for the production of the potent trypsin inhibitor radiosumin.</title>
        <authorList>
            <person name="Fewer D.P."/>
            <person name="Delbaje E."/>
            <person name="Ouyang X."/>
            <person name="Agostino P.D."/>
            <person name="Wahlsten M."/>
            <person name="Jokela J."/>
            <person name="Permi P."/>
            <person name="Haapaniemi E."/>
            <person name="Koistinen H."/>
        </authorList>
    </citation>
    <scope>NUCLEOTIDE SEQUENCE [LARGE SCALE GENOMIC DNA]</scope>
    <source>
        <strain evidence="2 3">NIES-515</strain>
    </source>
</reference>
<evidence type="ECO:0000259" key="1">
    <source>
        <dbReference type="Pfam" id="PF05685"/>
    </source>
</evidence>
<dbReference type="GO" id="GO:0004519">
    <property type="term" value="F:endonuclease activity"/>
    <property type="evidence" value="ECO:0007669"/>
    <property type="project" value="UniProtKB-KW"/>
</dbReference>
<dbReference type="PANTHER" id="PTHR35400">
    <property type="entry name" value="SLR1083 PROTEIN"/>
    <property type="match status" value="1"/>
</dbReference>
<dbReference type="Pfam" id="PF05685">
    <property type="entry name" value="Uma2"/>
    <property type="match status" value="1"/>
</dbReference>
<keyword evidence="2" id="KW-0540">Nuclease</keyword>
<sequence>MTATKNRLWTVEEYHRMIDAGILTPNDKVELLEGRIIQMSPQKPPHAATIQRSDRYLQNLFRDKADIRIQLPITLPTSEPEPDIAVVRIDAGAYSDHHPSAEDIFLLIEVAYTTVTFDRQEKAPIYAKANILEYWILDIEKRQVYIYRNPTTSGYKTEIILQLNAALAPLAFPEIEIPFSELFLS</sequence>
<evidence type="ECO:0000313" key="2">
    <source>
        <dbReference type="EMBL" id="MCV3213150.1"/>
    </source>
</evidence>
<feature type="domain" description="Putative restriction endonuclease" evidence="1">
    <location>
        <begin position="11"/>
        <end position="178"/>
    </location>
</feature>
<keyword evidence="3" id="KW-1185">Reference proteome</keyword>
<dbReference type="EMBL" id="JAOWRF010000096">
    <property type="protein sequence ID" value="MCV3213150.1"/>
    <property type="molecule type" value="Genomic_DNA"/>
</dbReference>
<protein>
    <submittedName>
        <fullName evidence="2">Uma2 family endonuclease</fullName>
    </submittedName>
</protein>
<dbReference type="RefSeq" id="WP_263744656.1">
    <property type="nucleotide sequence ID" value="NZ_JAOWRF010000096.1"/>
</dbReference>
<dbReference type="InterPro" id="IPR011335">
    <property type="entry name" value="Restrct_endonuc-II-like"/>
</dbReference>
<dbReference type="PANTHER" id="PTHR35400:SF1">
    <property type="entry name" value="SLR1083 PROTEIN"/>
    <property type="match status" value="1"/>
</dbReference>
<keyword evidence="2" id="KW-0255">Endonuclease</keyword>
<organism evidence="2 3">
    <name type="scientific">Plectonema radiosum NIES-515</name>
    <dbReference type="NCBI Taxonomy" id="2986073"/>
    <lineage>
        <taxon>Bacteria</taxon>
        <taxon>Bacillati</taxon>
        <taxon>Cyanobacteriota</taxon>
        <taxon>Cyanophyceae</taxon>
        <taxon>Oscillatoriophycideae</taxon>
        <taxon>Oscillatoriales</taxon>
        <taxon>Microcoleaceae</taxon>
        <taxon>Plectonema</taxon>
    </lineage>
</organism>
<dbReference type="Gene3D" id="3.90.1570.10">
    <property type="entry name" value="tt1808, chain A"/>
    <property type="match status" value="1"/>
</dbReference>
<keyword evidence="2" id="KW-0378">Hydrolase</keyword>